<dbReference type="Proteomes" id="UP000265864">
    <property type="component" value="Chromosome"/>
</dbReference>
<evidence type="ECO:0000313" key="2">
    <source>
        <dbReference type="Proteomes" id="UP000265864"/>
    </source>
</evidence>
<dbReference type="AlphaFoldDB" id="A0A8D4STG7"/>
<proteinExistence type="predicted"/>
<protein>
    <submittedName>
        <fullName evidence="1">Uncharacterized protein</fullName>
    </submittedName>
</protein>
<dbReference type="RefSeq" id="WP_038830238.1">
    <property type="nucleotide sequence ID" value="NZ_CP032482.1"/>
</dbReference>
<reference evidence="1 2" key="1">
    <citation type="submission" date="2018-09" db="EMBL/GenBank/DDBJ databases">
        <title>Yersinia kristensenii subsp. rochesterensis subsp. nov., Isolated from Human Feces.</title>
        <authorList>
            <person name="Cunningham S.A."/>
            <person name="Jeraldo P."/>
            <person name="Patel R."/>
        </authorList>
    </citation>
    <scope>NUCLEOTIDE SEQUENCE [LARGE SCALE GENOMIC DNA]</scope>
    <source>
        <strain evidence="1 2">ATCC BAA-2637</strain>
    </source>
</reference>
<dbReference type="GeneID" id="82552682"/>
<accession>A0A8D4STG7</accession>
<organism evidence="1 2">
    <name type="scientific">Yersinia rochesterensis</name>
    <dbReference type="NCBI Taxonomy" id="1604335"/>
    <lineage>
        <taxon>Bacteria</taxon>
        <taxon>Pseudomonadati</taxon>
        <taxon>Pseudomonadota</taxon>
        <taxon>Gammaproteobacteria</taxon>
        <taxon>Enterobacterales</taxon>
        <taxon>Yersiniaceae</taxon>
        <taxon>Yersinia</taxon>
    </lineage>
</organism>
<sequence length="63" mass="6884">MRKPIPLDLALYRTGLACSLYETILEKASDECSKQLLDLISLACDINSEVNRSLSAAMEATHG</sequence>
<dbReference type="EMBL" id="CP032482">
    <property type="protein sequence ID" value="AYD45470.1"/>
    <property type="molecule type" value="Genomic_DNA"/>
</dbReference>
<name>A0A8D4STG7_9GAMM</name>
<gene>
    <name evidence="1" type="ORF">DXZ79_18285</name>
</gene>
<evidence type="ECO:0000313" key="1">
    <source>
        <dbReference type="EMBL" id="AYD45470.1"/>
    </source>
</evidence>